<gene>
    <name evidence="2" type="ORF">ICL07_24945</name>
</gene>
<accession>A0ABR7TT76</accession>
<keyword evidence="1" id="KW-0732">Signal</keyword>
<keyword evidence="3" id="KW-1185">Reference proteome</keyword>
<dbReference type="RefSeq" id="WP_188090791.1">
    <property type="nucleotide sequence ID" value="NZ_JACVFC010000004.1"/>
</dbReference>
<comment type="caution">
    <text evidence="2">The sequence shown here is derived from an EMBL/GenBank/DDBJ whole genome shotgun (WGS) entry which is preliminary data.</text>
</comment>
<evidence type="ECO:0000313" key="3">
    <source>
        <dbReference type="Proteomes" id="UP000659124"/>
    </source>
</evidence>
<dbReference type="Pfam" id="PF25593">
    <property type="entry name" value="GldD_lipo"/>
    <property type="match status" value="1"/>
</dbReference>
<sequence>MPHFKGKGITLLSLLIIILAAACNTPPTPKPRGFFLMKFPEKKYRTFDMPGYPYTFEYPVYANVVKDTSFFGEKPENPYWINIDFPTLNGKIYLSYKIIGKGNSFQQLVDDAYKMTYKHTYKAEYIDENRIHTPNHVSGTFYEVGGNAASAKQFYATDSIRHFLRGALYFYAPPQADSLAPVNAFLEKDMWHLVETLRWR</sequence>
<evidence type="ECO:0000313" key="2">
    <source>
        <dbReference type="EMBL" id="MBC9933661.1"/>
    </source>
</evidence>
<evidence type="ECO:0000256" key="1">
    <source>
        <dbReference type="SAM" id="SignalP"/>
    </source>
</evidence>
<evidence type="ECO:0008006" key="4">
    <source>
        <dbReference type="Google" id="ProtNLM"/>
    </source>
</evidence>
<reference evidence="2 3" key="1">
    <citation type="submission" date="2020-09" db="EMBL/GenBank/DDBJ databases">
        <title>Genome sequences of type strains of Chitinophaga qingshengii and Chitinophaga varians.</title>
        <authorList>
            <person name="Kittiwongwattana C."/>
        </authorList>
    </citation>
    <scope>NUCLEOTIDE SEQUENCE [LARGE SCALE GENOMIC DNA]</scope>
    <source>
        <strain evidence="2 3">JCM 30026</strain>
    </source>
</reference>
<dbReference type="InterPro" id="IPR019850">
    <property type="entry name" value="GldD-like"/>
</dbReference>
<feature type="chain" id="PRO_5046855444" description="Gliding motility lipoprotein GldD" evidence="1">
    <location>
        <begin position="23"/>
        <end position="200"/>
    </location>
</feature>
<dbReference type="EMBL" id="JACVFC010000004">
    <property type="protein sequence ID" value="MBC9933661.1"/>
    <property type="molecule type" value="Genomic_DNA"/>
</dbReference>
<dbReference type="Proteomes" id="UP000659124">
    <property type="component" value="Unassembled WGS sequence"/>
</dbReference>
<dbReference type="PROSITE" id="PS51257">
    <property type="entry name" value="PROKAR_LIPOPROTEIN"/>
    <property type="match status" value="1"/>
</dbReference>
<proteinExistence type="predicted"/>
<feature type="signal peptide" evidence="1">
    <location>
        <begin position="1"/>
        <end position="22"/>
    </location>
</feature>
<name>A0ABR7TT76_9BACT</name>
<protein>
    <recommendedName>
        <fullName evidence="4">Gliding motility lipoprotein GldD</fullName>
    </recommendedName>
</protein>
<organism evidence="2 3">
    <name type="scientific">Chitinophaga qingshengii</name>
    <dbReference type="NCBI Taxonomy" id="1569794"/>
    <lineage>
        <taxon>Bacteria</taxon>
        <taxon>Pseudomonadati</taxon>
        <taxon>Bacteroidota</taxon>
        <taxon>Chitinophagia</taxon>
        <taxon>Chitinophagales</taxon>
        <taxon>Chitinophagaceae</taxon>
        <taxon>Chitinophaga</taxon>
    </lineage>
</organism>